<dbReference type="RefSeq" id="XP_005770101.1">
    <property type="nucleotide sequence ID" value="XM_005770044.1"/>
</dbReference>
<feature type="region of interest" description="Disordered" evidence="1">
    <location>
        <begin position="182"/>
        <end position="211"/>
    </location>
</feature>
<reference evidence="3" key="1">
    <citation type="journal article" date="2013" name="Nature">
        <title>Pan genome of the phytoplankton Emiliania underpins its global distribution.</title>
        <authorList>
            <person name="Read B.A."/>
            <person name="Kegel J."/>
            <person name="Klute M.J."/>
            <person name="Kuo A."/>
            <person name="Lefebvre S.C."/>
            <person name="Maumus F."/>
            <person name="Mayer C."/>
            <person name="Miller J."/>
            <person name="Monier A."/>
            <person name="Salamov A."/>
            <person name="Young J."/>
            <person name="Aguilar M."/>
            <person name="Claverie J.M."/>
            <person name="Frickenhaus S."/>
            <person name="Gonzalez K."/>
            <person name="Herman E.K."/>
            <person name="Lin Y.C."/>
            <person name="Napier J."/>
            <person name="Ogata H."/>
            <person name="Sarno A.F."/>
            <person name="Shmutz J."/>
            <person name="Schroeder D."/>
            <person name="de Vargas C."/>
            <person name="Verret F."/>
            <person name="von Dassow P."/>
            <person name="Valentin K."/>
            <person name="Van de Peer Y."/>
            <person name="Wheeler G."/>
            <person name="Dacks J.B."/>
            <person name="Delwiche C.F."/>
            <person name="Dyhrman S.T."/>
            <person name="Glockner G."/>
            <person name="John U."/>
            <person name="Richards T."/>
            <person name="Worden A.Z."/>
            <person name="Zhang X."/>
            <person name="Grigoriev I.V."/>
            <person name="Allen A.E."/>
            <person name="Bidle K."/>
            <person name="Borodovsky M."/>
            <person name="Bowler C."/>
            <person name="Brownlee C."/>
            <person name="Cock J.M."/>
            <person name="Elias M."/>
            <person name="Gladyshev V.N."/>
            <person name="Groth M."/>
            <person name="Guda C."/>
            <person name="Hadaegh A."/>
            <person name="Iglesias-Rodriguez M.D."/>
            <person name="Jenkins J."/>
            <person name="Jones B.M."/>
            <person name="Lawson T."/>
            <person name="Leese F."/>
            <person name="Lindquist E."/>
            <person name="Lobanov A."/>
            <person name="Lomsadze A."/>
            <person name="Malik S.B."/>
            <person name="Marsh M.E."/>
            <person name="Mackinder L."/>
            <person name="Mock T."/>
            <person name="Mueller-Roeber B."/>
            <person name="Pagarete A."/>
            <person name="Parker M."/>
            <person name="Probert I."/>
            <person name="Quesneville H."/>
            <person name="Raines C."/>
            <person name="Rensing S.A."/>
            <person name="Riano-Pachon D.M."/>
            <person name="Richier S."/>
            <person name="Rokitta S."/>
            <person name="Shiraiwa Y."/>
            <person name="Soanes D.M."/>
            <person name="van der Giezen M."/>
            <person name="Wahlund T.M."/>
            <person name="Williams B."/>
            <person name="Wilson W."/>
            <person name="Wolfe G."/>
            <person name="Wurch L.L."/>
        </authorList>
    </citation>
    <scope>NUCLEOTIDE SEQUENCE</scope>
</reference>
<accession>A0A0D3J2D7</accession>
<dbReference type="AlphaFoldDB" id="A0A0D3J2D7"/>
<reference evidence="2" key="2">
    <citation type="submission" date="2024-10" db="UniProtKB">
        <authorList>
            <consortium name="EnsemblProtists"/>
        </authorList>
    </citation>
    <scope>IDENTIFICATION</scope>
</reference>
<evidence type="ECO:0000313" key="2">
    <source>
        <dbReference type="EnsemblProtists" id="EOD17672"/>
    </source>
</evidence>
<keyword evidence="3" id="KW-1185">Reference proteome</keyword>
<feature type="region of interest" description="Disordered" evidence="1">
    <location>
        <begin position="223"/>
        <end position="324"/>
    </location>
</feature>
<feature type="compositionally biased region" description="Basic and acidic residues" evidence="1">
    <location>
        <begin position="239"/>
        <end position="258"/>
    </location>
</feature>
<dbReference type="KEGG" id="ehx:EMIHUDRAFT_458940"/>
<feature type="compositionally biased region" description="Basic residues" evidence="1">
    <location>
        <begin position="313"/>
        <end position="324"/>
    </location>
</feature>
<sequence>QVPANVDPAAAGLQRPPRRLAAGGGAPQRQLGGRVRRRDRPVLLLGARARVRLVLEERQVRARRPVHDDVPRVPHAARHLPLGLPAHLRRHVRAGRLGLRLHRARRLRLVLSSAGVHDVPGVLHHVRRVRLLVQQLQALPEEVLPSLSRAAGDGAGRPLPAELVRHPHRFRRLPRHRLRLRGGHRRRRGARAPLHPHRRLHRARGHPARARHRLRRLSLLHLRHLPLAQTPSRPAPPPDRVRRGGRADARHTDGDHRRGLPQQDLPELAHYGAAGAALRRDGQAHPRQGSQGVGQGEPSHVRDAAAGRERRLGHAAHRRQGGRR</sequence>
<feature type="region of interest" description="Disordered" evidence="1">
    <location>
        <begin position="1"/>
        <end position="34"/>
    </location>
</feature>
<proteinExistence type="predicted"/>
<evidence type="ECO:0000313" key="3">
    <source>
        <dbReference type="Proteomes" id="UP000013827"/>
    </source>
</evidence>
<dbReference type="Proteomes" id="UP000013827">
    <property type="component" value="Unassembled WGS sequence"/>
</dbReference>
<dbReference type="HOGENOM" id="CLU_859420_0_0_1"/>
<name>A0A0D3J2D7_EMIH1</name>
<dbReference type="GeneID" id="17263820"/>
<dbReference type="PaxDb" id="2903-EOD17672"/>
<organism evidence="2 3">
    <name type="scientific">Emiliania huxleyi (strain CCMP1516)</name>
    <dbReference type="NCBI Taxonomy" id="280463"/>
    <lineage>
        <taxon>Eukaryota</taxon>
        <taxon>Haptista</taxon>
        <taxon>Haptophyta</taxon>
        <taxon>Prymnesiophyceae</taxon>
        <taxon>Isochrysidales</taxon>
        <taxon>Noelaerhabdaceae</taxon>
        <taxon>Emiliania</taxon>
    </lineage>
</organism>
<feature type="compositionally biased region" description="Basic and acidic residues" evidence="1">
    <location>
        <begin position="299"/>
        <end position="312"/>
    </location>
</feature>
<protein>
    <submittedName>
        <fullName evidence="2">Uncharacterized protein</fullName>
    </submittedName>
</protein>
<dbReference type="EnsemblProtists" id="EOD17672">
    <property type="protein sequence ID" value="EOD17672"/>
    <property type="gene ID" value="EMIHUDRAFT_458940"/>
</dbReference>
<evidence type="ECO:0000256" key="1">
    <source>
        <dbReference type="SAM" id="MobiDB-lite"/>
    </source>
</evidence>